<dbReference type="KEGG" id="aper:A0U91_04715"/>
<feature type="transmembrane region" description="Helical" evidence="1">
    <location>
        <begin position="250"/>
        <end position="270"/>
    </location>
</feature>
<keyword evidence="1" id="KW-0472">Membrane</keyword>
<feature type="transmembrane region" description="Helical" evidence="1">
    <location>
        <begin position="14"/>
        <end position="38"/>
    </location>
</feature>
<dbReference type="AlphaFoldDB" id="A0A1U9LD61"/>
<keyword evidence="1" id="KW-0812">Transmembrane</keyword>
<gene>
    <name evidence="2" type="ORF">A0U91_04715</name>
</gene>
<name>A0A1U9LD61_9PROT</name>
<evidence type="ECO:0008006" key="4">
    <source>
        <dbReference type="Google" id="ProtNLM"/>
    </source>
</evidence>
<accession>A0A1U9LD61</accession>
<evidence type="ECO:0000313" key="3">
    <source>
        <dbReference type="Proteomes" id="UP000189055"/>
    </source>
</evidence>
<evidence type="ECO:0000313" key="2">
    <source>
        <dbReference type="EMBL" id="AQT04393.1"/>
    </source>
</evidence>
<dbReference type="InterPro" id="IPR005625">
    <property type="entry name" value="PepSY-ass_TM"/>
</dbReference>
<dbReference type="RefSeq" id="WP_077930274.1">
    <property type="nucleotide sequence ID" value="NZ_CP014687.1"/>
</dbReference>
<protein>
    <recommendedName>
        <fullName evidence="4">Peptidase</fullName>
    </recommendedName>
</protein>
<sequence length="483" mass="53666">MKAFRRTLYLAHRWLGIGMGLLMAGWCASGLVMLWHTWPQPEEDALRRVPTEIHWPMILPELAGLNSTKRFQAFQINMVGQEPVLTLTPQEGPPFALDLRTGHAGRITPEDAATSAIRYARVIGAQGRPVFDGLTTDDQWVLDTHGRENGFYRFLFPDAARTQVYVSSLTGEVMQATTRSTRLWAWVGAIPHWLYPAVLRRHPAIWSDVVILLSGTGVFLTVTGLWIGVLRLRRAAPFTPYKRWHGVHHLSGAVFGVLALLWVTTGLLTMSPAGLFQSNPNATRPLRVTGTVTGAEIHKVLSRLISAAPPGCTGIKTTFLNSKVFMQITEQTAAGPRSRRLDETLTPAPLTAEQIRQPLQSAGLLKTPDDLTFLTQADAYYFSRPTHQRHFPVWRAQATDGTLTYLDGQSGAVQTILDGPGRRSRWLVYGFHDLDFQAGLRRTVMHRSIAVPLLCGVFCVFLSGVLIGIRRLRRTSLRAAGRS</sequence>
<proteinExistence type="predicted"/>
<reference evidence="2 3" key="1">
    <citation type="submission" date="2016-03" db="EMBL/GenBank/DDBJ databases">
        <title>Acetic acid bacteria sequencing.</title>
        <authorList>
            <person name="Brandt J."/>
            <person name="Jakob F."/>
            <person name="Vogel R.F."/>
        </authorList>
    </citation>
    <scope>NUCLEOTIDE SEQUENCE [LARGE SCALE GENOMIC DNA]</scope>
    <source>
        <strain evidence="2 3">TMW2.1084</strain>
    </source>
</reference>
<dbReference type="PANTHER" id="PTHR34219:SF6">
    <property type="entry name" value="BLR3280 PROTEIN"/>
    <property type="match status" value="1"/>
</dbReference>
<dbReference type="PANTHER" id="PTHR34219">
    <property type="entry name" value="IRON-REGULATED INNER MEMBRANE PROTEIN-RELATED"/>
    <property type="match status" value="1"/>
</dbReference>
<feature type="transmembrane region" description="Helical" evidence="1">
    <location>
        <begin position="205"/>
        <end position="229"/>
    </location>
</feature>
<keyword evidence="1" id="KW-1133">Transmembrane helix</keyword>
<evidence type="ECO:0000256" key="1">
    <source>
        <dbReference type="SAM" id="Phobius"/>
    </source>
</evidence>
<dbReference type="EMBL" id="CP014687">
    <property type="protein sequence ID" value="AQT04393.1"/>
    <property type="molecule type" value="Genomic_DNA"/>
</dbReference>
<feature type="transmembrane region" description="Helical" evidence="1">
    <location>
        <begin position="449"/>
        <end position="469"/>
    </location>
</feature>
<dbReference type="Proteomes" id="UP000189055">
    <property type="component" value="Chromosome"/>
</dbReference>
<dbReference type="STRING" id="1076596.A0U91_04715"/>
<organism evidence="2 3">
    <name type="scientific">Acetobacter persici</name>
    <dbReference type="NCBI Taxonomy" id="1076596"/>
    <lineage>
        <taxon>Bacteria</taxon>
        <taxon>Pseudomonadati</taxon>
        <taxon>Pseudomonadota</taxon>
        <taxon>Alphaproteobacteria</taxon>
        <taxon>Acetobacterales</taxon>
        <taxon>Acetobacteraceae</taxon>
        <taxon>Acetobacter</taxon>
    </lineage>
</organism>